<feature type="region of interest" description="Disordered" evidence="1">
    <location>
        <begin position="112"/>
        <end position="135"/>
    </location>
</feature>
<gene>
    <name evidence="3" type="ORF">C1SCF055_LOCUS4727</name>
</gene>
<name>A0A9P1BNE1_9DINO</name>
<dbReference type="EMBL" id="CAMXCT010000276">
    <property type="protein sequence ID" value="CAI3976514.1"/>
    <property type="molecule type" value="Genomic_DNA"/>
</dbReference>
<evidence type="ECO:0000313" key="5">
    <source>
        <dbReference type="EMBL" id="CAL4763826.1"/>
    </source>
</evidence>
<keyword evidence="2" id="KW-0732">Signal</keyword>
<evidence type="ECO:0000313" key="6">
    <source>
        <dbReference type="Proteomes" id="UP001152797"/>
    </source>
</evidence>
<dbReference type="OrthoDB" id="424974at2759"/>
<dbReference type="EMBL" id="CAMXCT020000276">
    <property type="protein sequence ID" value="CAL1129889.1"/>
    <property type="molecule type" value="Genomic_DNA"/>
</dbReference>
<dbReference type="EMBL" id="CAMXCT030000276">
    <property type="protein sequence ID" value="CAL4763826.1"/>
    <property type="molecule type" value="Genomic_DNA"/>
</dbReference>
<evidence type="ECO:0000313" key="4">
    <source>
        <dbReference type="EMBL" id="CAL1129889.1"/>
    </source>
</evidence>
<organism evidence="3">
    <name type="scientific">Cladocopium goreaui</name>
    <dbReference type="NCBI Taxonomy" id="2562237"/>
    <lineage>
        <taxon>Eukaryota</taxon>
        <taxon>Sar</taxon>
        <taxon>Alveolata</taxon>
        <taxon>Dinophyceae</taxon>
        <taxon>Suessiales</taxon>
        <taxon>Symbiodiniaceae</taxon>
        <taxon>Cladocopium</taxon>
    </lineage>
</organism>
<proteinExistence type="predicted"/>
<evidence type="ECO:0000256" key="2">
    <source>
        <dbReference type="SAM" id="SignalP"/>
    </source>
</evidence>
<dbReference type="AlphaFoldDB" id="A0A9P1BNE1"/>
<feature type="chain" id="PRO_5043269650" evidence="2">
    <location>
        <begin position="28"/>
        <end position="170"/>
    </location>
</feature>
<reference evidence="3" key="1">
    <citation type="submission" date="2022-10" db="EMBL/GenBank/DDBJ databases">
        <authorList>
            <person name="Chen Y."/>
            <person name="Dougan E. K."/>
            <person name="Chan C."/>
            <person name="Rhodes N."/>
            <person name="Thang M."/>
        </authorList>
    </citation>
    <scope>NUCLEOTIDE SEQUENCE</scope>
</reference>
<dbReference type="Proteomes" id="UP001152797">
    <property type="component" value="Unassembled WGS sequence"/>
</dbReference>
<protein>
    <submittedName>
        <fullName evidence="5">Monomeric sarcosine oxidase</fullName>
    </submittedName>
</protein>
<comment type="caution">
    <text evidence="3">The sequence shown here is derived from an EMBL/GenBank/DDBJ whole genome shotgun (WGS) entry which is preliminary data.</text>
</comment>
<reference evidence="4" key="2">
    <citation type="submission" date="2024-04" db="EMBL/GenBank/DDBJ databases">
        <authorList>
            <person name="Chen Y."/>
            <person name="Shah S."/>
            <person name="Dougan E. K."/>
            <person name="Thang M."/>
            <person name="Chan C."/>
        </authorList>
    </citation>
    <scope>NUCLEOTIDE SEQUENCE [LARGE SCALE GENOMIC DNA]</scope>
</reference>
<feature type="signal peptide" evidence="2">
    <location>
        <begin position="1"/>
        <end position="27"/>
    </location>
</feature>
<keyword evidence="6" id="KW-1185">Reference proteome</keyword>
<evidence type="ECO:0000313" key="3">
    <source>
        <dbReference type="EMBL" id="CAI3976514.1"/>
    </source>
</evidence>
<sequence length="170" mass="19414">MSCRHRRAFRVTLVIGWTVHLSATLFAQPGISRRAAMAGPCVSIFGAASPAHAKNWFDVIWGLKTDEQVIESEEKDVEEDLKNQPWTNFLDRARLMNLEAVLQAEEDTVKAEEKDVERTASRGKAYQQDQKYQKDEQRLKGFSKLAEKLRFSNQESEELSELQGKLSTLQ</sequence>
<evidence type="ECO:0000256" key="1">
    <source>
        <dbReference type="SAM" id="MobiDB-lite"/>
    </source>
</evidence>
<accession>A0A9P1BNE1</accession>